<dbReference type="AlphaFoldDB" id="A0A081KG11"/>
<proteinExistence type="predicted"/>
<name>A0A081KG11_9GAMM</name>
<dbReference type="EMBL" id="JOJP01000001">
    <property type="protein sequence ID" value="KEI73087.1"/>
    <property type="molecule type" value="Genomic_DNA"/>
</dbReference>
<dbReference type="SUPFAM" id="SSF54427">
    <property type="entry name" value="NTF2-like"/>
    <property type="match status" value="1"/>
</dbReference>
<keyword evidence="3" id="KW-1185">Reference proteome</keyword>
<evidence type="ECO:0000313" key="2">
    <source>
        <dbReference type="EMBL" id="KEI73087.1"/>
    </source>
</evidence>
<protein>
    <recommendedName>
        <fullName evidence="1">SnoaL-like domain-containing protein</fullName>
    </recommendedName>
</protein>
<evidence type="ECO:0000313" key="3">
    <source>
        <dbReference type="Proteomes" id="UP000027997"/>
    </source>
</evidence>
<evidence type="ECO:0000259" key="1">
    <source>
        <dbReference type="Pfam" id="PF13474"/>
    </source>
</evidence>
<dbReference type="InterPro" id="IPR032710">
    <property type="entry name" value="NTF2-like_dom_sf"/>
</dbReference>
<reference evidence="2 3" key="1">
    <citation type="submission" date="2014-06" db="EMBL/GenBank/DDBJ databases">
        <title>Whole Genome Sequences of Three Symbiotic Endozoicomonas Bacteria.</title>
        <authorList>
            <person name="Neave M.J."/>
            <person name="Apprill A."/>
            <person name="Voolstra C.R."/>
        </authorList>
    </citation>
    <scope>NUCLEOTIDE SEQUENCE [LARGE SCALE GENOMIC DNA]</scope>
    <source>
        <strain evidence="2 3">DSM 22380</strain>
    </source>
</reference>
<dbReference type="STRING" id="305900.GV64_22350"/>
<organism evidence="2 3">
    <name type="scientific">Endozoicomonas elysicola</name>
    <dbReference type="NCBI Taxonomy" id="305900"/>
    <lineage>
        <taxon>Bacteria</taxon>
        <taxon>Pseudomonadati</taxon>
        <taxon>Pseudomonadota</taxon>
        <taxon>Gammaproteobacteria</taxon>
        <taxon>Oceanospirillales</taxon>
        <taxon>Endozoicomonadaceae</taxon>
        <taxon>Endozoicomonas</taxon>
    </lineage>
</organism>
<dbReference type="Proteomes" id="UP000027997">
    <property type="component" value="Unassembled WGS sequence"/>
</dbReference>
<comment type="caution">
    <text evidence="2">The sequence shown here is derived from an EMBL/GenBank/DDBJ whole genome shotgun (WGS) entry which is preliminary data.</text>
</comment>
<dbReference type="RefSeq" id="WP_020582274.1">
    <property type="nucleotide sequence ID" value="NZ_JOJP01000001.1"/>
</dbReference>
<gene>
    <name evidence="2" type="ORF">GV64_22350</name>
</gene>
<dbReference type="Pfam" id="PF13474">
    <property type="entry name" value="SnoaL_3"/>
    <property type="match status" value="1"/>
</dbReference>
<dbReference type="Gene3D" id="3.10.450.50">
    <property type="match status" value="1"/>
</dbReference>
<feature type="domain" description="SnoaL-like" evidence="1">
    <location>
        <begin position="8"/>
        <end position="123"/>
    </location>
</feature>
<sequence>MPLTNLDAFFLKYADYHKRADALGLMTQFTERAVFWEACGSDLQGKEEIHGWYRFMFSRWEIDNMEYDLAAEMVREDLVCCACYWNVRCSEKGSEQGMRNVIVRSSYALRTVDEGLKIWHLHSGV</sequence>
<accession>A0A081KG11</accession>
<dbReference type="InterPro" id="IPR037401">
    <property type="entry name" value="SnoaL-like"/>
</dbReference>